<gene>
    <name evidence="1" type="ORF">O6H91_03G076900</name>
</gene>
<dbReference type="EMBL" id="CM055094">
    <property type="protein sequence ID" value="KAJ7562604.1"/>
    <property type="molecule type" value="Genomic_DNA"/>
</dbReference>
<dbReference type="Proteomes" id="UP001162992">
    <property type="component" value="Chromosome 3"/>
</dbReference>
<reference evidence="2" key="1">
    <citation type="journal article" date="2024" name="Proc. Natl. Acad. Sci. U.S.A.">
        <title>Extraordinary preservation of gene collinearity over three hundred million years revealed in homosporous lycophytes.</title>
        <authorList>
            <person name="Li C."/>
            <person name="Wickell D."/>
            <person name="Kuo L.Y."/>
            <person name="Chen X."/>
            <person name="Nie B."/>
            <person name="Liao X."/>
            <person name="Peng D."/>
            <person name="Ji J."/>
            <person name="Jenkins J."/>
            <person name="Williams M."/>
            <person name="Shu S."/>
            <person name="Plott C."/>
            <person name="Barry K."/>
            <person name="Rajasekar S."/>
            <person name="Grimwood J."/>
            <person name="Han X."/>
            <person name="Sun S."/>
            <person name="Hou Z."/>
            <person name="He W."/>
            <person name="Dai G."/>
            <person name="Sun C."/>
            <person name="Schmutz J."/>
            <person name="Leebens-Mack J.H."/>
            <person name="Li F.W."/>
            <person name="Wang L."/>
        </authorList>
    </citation>
    <scope>NUCLEOTIDE SEQUENCE [LARGE SCALE GENOMIC DNA]</scope>
    <source>
        <strain evidence="2">cv. PW_Plant_1</strain>
    </source>
</reference>
<evidence type="ECO:0000313" key="1">
    <source>
        <dbReference type="EMBL" id="KAJ7562604.1"/>
    </source>
</evidence>
<protein>
    <submittedName>
        <fullName evidence="1">Uncharacterized protein</fullName>
    </submittedName>
</protein>
<comment type="caution">
    <text evidence="1">The sequence shown here is derived from an EMBL/GenBank/DDBJ whole genome shotgun (WGS) entry which is preliminary data.</text>
</comment>
<proteinExistence type="predicted"/>
<keyword evidence="2" id="KW-1185">Reference proteome</keyword>
<evidence type="ECO:0000313" key="2">
    <source>
        <dbReference type="Proteomes" id="UP001162992"/>
    </source>
</evidence>
<accession>A0ACC2E7P7</accession>
<organism evidence="1 2">
    <name type="scientific">Diphasiastrum complanatum</name>
    <name type="common">Issler's clubmoss</name>
    <name type="synonym">Lycopodium complanatum</name>
    <dbReference type="NCBI Taxonomy" id="34168"/>
    <lineage>
        <taxon>Eukaryota</taxon>
        <taxon>Viridiplantae</taxon>
        <taxon>Streptophyta</taxon>
        <taxon>Embryophyta</taxon>
        <taxon>Tracheophyta</taxon>
        <taxon>Lycopodiopsida</taxon>
        <taxon>Lycopodiales</taxon>
        <taxon>Lycopodiaceae</taxon>
        <taxon>Lycopodioideae</taxon>
        <taxon>Diphasiastrum</taxon>
    </lineage>
</organism>
<name>A0ACC2E7P7_DIPCM</name>
<sequence>MAQSAYRTLLKAVRLNVSKDANKSHFKDFISAEFRRNAVLTDSYELQNKLDLVKDYVTLISSVHQHKELLLSYNIGVDREAEHAERLKNTAQRVGLQLPDIEKVDGWA</sequence>